<keyword evidence="2" id="KW-1185">Reference proteome</keyword>
<reference evidence="2" key="2">
    <citation type="submission" date="2009-11" db="EMBL/GenBank/DDBJ databases">
        <title>The Genome Sequence of Allomyces macrogynus strain ATCC 38327.</title>
        <authorList>
            <consortium name="The Broad Institute Genome Sequencing Platform"/>
            <person name="Russ C."/>
            <person name="Cuomo C."/>
            <person name="Shea T."/>
            <person name="Young S.K."/>
            <person name="Zeng Q."/>
            <person name="Koehrsen M."/>
            <person name="Haas B."/>
            <person name="Borodovsky M."/>
            <person name="Guigo R."/>
            <person name="Alvarado L."/>
            <person name="Berlin A."/>
            <person name="Borenstein D."/>
            <person name="Chen Z."/>
            <person name="Engels R."/>
            <person name="Freedman E."/>
            <person name="Gellesch M."/>
            <person name="Goldberg J."/>
            <person name="Griggs A."/>
            <person name="Gujja S."/>
            <person name="Heiman D."/>
            <person name="Hepburn T."/>
            <person name="Howarth C."/>
            <person name="Jen D."/>
            <person name="Larson L."/>
            <person name="Lewis B."/>
            <person name="Mehta T."/>
            <person name="Park D."/>
            <person name="Pearson M."/>
            <person name="Roberts A."/>
            <person name="Saif S."/>
            <person name="Shenoy N."/>
            <person name="Sisk P."/>
            <person name="Stolte C."/>
            <person name="Sykes S."/>
            <person name="Walk T."/>
            <person name="White J."/>
            <person name="Yandava C."/>
            <person name="Burger G."/>
            <person name="Gray M.W."/>
            <person name="Holland P.W.H."/>
            <person name="King N."/>
            <person name="Lang F.B.F."/>
            <person name="Roger A.J."/>
            <person name="Ruiz-Trillo I."/>
            <person name="Lander E."/>
            <person name="Nusbaum C."/>
        </authorList>
    </citation>
    <scope>NUCLEOTIDE SEQUENCE [LARGE SCALE GENOMIC DNA]</scope>
    <source>
        <strain evidence="2">ATCC 38327</strain>
    </source>
</reference>
<name>A0A0L0T6Y4_ALLM3</name>
<proteinExistence type="predicted"/>
<organism evidence="1 2">
    <name type="scientific">Allomyces macrogynus (strain ATCC 38327)</name>
    <name type="common">Allomyces javanicus var. macrogynus</name>
    <dbReference type="NCBI Taxonomy" id="578462"/>
    <lineage>
        <taxon>Eukaryota</taxon>
        <taxon>Fungi</taxon>
        <taxon>Fungi incertae sedis</taxon>
        <taxon>Blastocladiomycota</taxon>
        <taxon>Blastocladiomycetes</taxon>
        <taxon>Blastocladiales</taxon>
        <taxon>Blastocladiaceae</taxon>
        <taxon>Allomyces</taxon>
    </lineage>
</organism>
<accession>A0A0L0T6Y4</accession>
<sequence length="63" mass="6766">MINPRSTARDAVPVDPALIDAWLAASVDLEDRMAAVPADARAAYETQVAQLVARVDAWIQSDS</sequence>
<protein>
    <submittedName>
        <fullName evidence="1">Uncharacterized protein</fullName>
    </submittedName>
</protein>
<dbReference type="Proteomes" id="UP000054350">
    <property type="component" value="Unassembled WGS sequence"/>
</dbReference>
<dbReference type="OrthoDB" id="10502620at2759"/>
<evidence type="ECO:0000313" key="1">
    <source>
        <dbReference type="EMBL" id="KNE70490.1"/>
    </source>
</evidence>
<dbReference type="EMBL" id="GG745366">
    <property type="protein sequence ID" value="KNE70490.1"/>
    <property type="molecule type" value="Genomic_DNA"/>
</dbReference>
<reference evidence="1 2" key="1">
    <citation type="submission" date="2009-11" db="EMBL/GenBank/DDBJ databases">
        <title>Annotation of Allomyces macrogynus ATCC 38327.</title>
        <authorList>
            <consortium name="The Broad Institute Genome Sequencing Platform"/>
            <person name="Russ C."/>
            <person name="Cuomo C."/>
            <person name="Burger G."/>
            <person name="Gray M.W."/>
            <person name="Holland P.W.H."/>
            <person name="King N."/>
            <person name="Lang F.B.F."/>
            <person name="Roger A.J."/>
            <person name="Ruiz-Trillo I."/>
            <person name="Young S.K."/>
            <person name="Zeng Q."/>
            <person name="Gargeya S."/>
            <person name="Fitzgerald M."/>
            <person name="Haas B."/>
            <person name="Abouelleil A."/>
            <person name="Alvarado L."/>
            <person name="Arachchi H.M."/>
            <person name="Berlin A."/>
            <person name="Chapman S.B."/>
            <person name="Gearin G."/>
            <person name="Goldberg J."/>
            <person name="Griggs A."/>
            <person name="Gujja S."/>
            <person name="Hansen M."/>
            <person name="Heiman D."/>
            <person name="Howarth C."/>
            <person name="Larimer J."/>
            <person name="Lui A."/>
            <person name="MacDonald P.J.P."/>
            <person name="McCowen C."/>
            <person name="Montmayeur A."/>
            <person name="Murphy C."/>
            <person name="Neiman D."/>
            <person name="Pearson M."/>
            <person name="Priest M."/>
            <person name="Roberts A."/>
            <person name="Saif S."/>
            <person name="Shea T."/>
            <person name="Sisk P."/>
            <person name="Stolte C."/>
            <person name="Sykes S."/>
            <person name="Wortman J."/>
            <person name="Nusbaum C."/>
            <person name="Birren B."/>
        </authorList>
    </citation>
    <scope>NUCLEOTIDE SEQUENCE [LARGE SCALE GENOMIC DNA]</scope>
    <source>
        <strain evidence="1 2">ATCC 38327</strain>
    </source>
</reference>
<evidence type="ECO:0000313" key="2">
    <source>
        <dbReference type="Proteomes" id="UP000054350"/>
    </source>
</evidence>
<dbReference type="VEuPathDB" id="FungiDB:AMAG_14614"/>
<gene>
    <name evidence="1" type="ORF">AMAG_14614</name>
</gene>
<dbReference type="AlphaFoldDB" id="A0A0L0T6Y4"/>